<dbReference type="Proteomes" id="UP000087171">
    <property type="component" value="Chromosome Ca3"/>
</dbReference>
<feature type="region of interest" description="Disordered" evidence="1">
    <location>
        <begin position="41"/>
        <end position="72"/>
    </location>
</feature>
<evidence type="ECO:0000259" key="2">
    <source>
        <dbReference type="Pfam" id="PF14309"/>
    </source>
</evidence>
<feature type="compositionally biased region" description="Basic and acidic residues" evidence="1">
    <location>
        <begin position="347"/>
        <end position="363"/>
    </location>
</feature>
<reference evidence="4" key="2">
    <citation type="submission" date="2025-08" db="UniProtKB">
        <authorList>
            <consortium name="RefSeq"/>
        </authorList>
    </citation>
    <scope>IDENTIFICATION</scope>
    <source>
        <tissue evidence="4">Etiolated seedlings</tissue>
    </source>
</reference>
<proteinExistence type="predicted"/>
<dbReference type="STRING" id="3827.A0A1S2XS77"/>
<dbReference type="Pfam" id="PF14309">
    <property type="entry name" value="DUF4378"/>
    <property type="match status" value="1"/>
</dbReference>
<keyword evidence="3" id="KW-1185">Reference proteome</keyword>
<feature type="compositionally biased region" description="Polar residues" evidence="1">
    <location>
        <begin position="139"/>
        <end position="156"/>
    </location>
</feature>
<dbReference type="GeneID" id="101500312"/>
<evidence type="ECO:0000313" key="3">
    <source>
        <dbReference type="Proteomes" id="UP000087171"/>
    </source>
</evidence>
<accession>A0A1S2XS77</accession>
<protein>
    <submittedName>
        <fullName evidence="4">Protein LONGIFOLIA 1-like</fullName>
    </submittedName>
</protein>
<organism evidence="3 4">
    <name type="scientific">Cicer arietinum</name>
    <name type="common">Chickpea</name>
    <name type="synonym">Garbanzo</name>
    <dbReference type="NCBI Taxonomy" id="3827"/>
    <lineage>
        <taxon>Eukaryota</taxon>
        <taxon>Viridiplantae</taxon>
        <taxon>Streptophyta</taxon>
        <taxon>Embryophyta</taxon>
        <taxon>Tracheophyta</taxon>
        <taxon>Spermatophyta</taxon>
        <taxon>Magnoliopsida</taxon>
        <taxon>eudicotyledons</taxon>
        <taxon>Gunneridae</taxon>
        <taxon>Pentapetalae</taxon>
        <taxon>rosids</taxon>
        <taxon>fabids</taxon>
        <taxon>Fabales</taxon>
        <taxon>Fabaceae</taxon>
        <taxon>Papilionoideae</taxon>
        <taxon>50 kb inversion clade</taxon>
        <taxon>NPAAA clade</taxon>
        <taxon>Hologalegina</taxon>
        <taxon>IRL clade</taxon>
        <taxon>Cicereae</taxon>
        <taxon>Cicer</taxon>
    </lineage>
</organism>
<evidence type="ECO:0000256" key="1">
    <source>
        <dbReference type="SAM" id="MobiDB-lite"/>
    </source>
</evidence>
<feature type="domain" description="DUF4378" evidence="2">
    <location>
        <begin position="508"/>
        <end position="643"/>
    </location>
</feature>
<sequence length="669" mass="77194">MTKRMGVKEQKQFEKQMGCMSGILHIFDRHPAKRIYSVKTLTSSTTQPEPETNSNSPLQSTPEIETPQPQKLPLPVLPVFDFKDGTRSSWKFTRETPRLSLDSRAIIDAKGTIHPKQEEKPRRSTSVVAKLMGLEDSELNPTPNPESQLQRSASESRLNRDPHQQYRFFDTTNFQLKQYDNGSSLNDRLSDPNAKSESMKGIIMKQNKCFYDSTDFFPAPKQSVSVSGEIEKRLKMRGIHEPSKDLDTLKQILEALQLKGLLHSKKSTFQTNYRNYVIENENDSPIVVMKSGRSLNRTGWTGNDSPPPVSSFRSKQRSRPDHIQAQVRSRNNANSPTRSPNRVRKVANVEKQRKVNDVVDHRRVTPVHSSRNEPNRSRTRKLNTYEKEVKSMAEDESSTVSDSSFSTDTERFIKVEEQYREGKELLQRCDKLLNSIAEITITTTTGREVQQPSPVSVLDSSFYKDESSCSPSPVMKRCIDYKDLGAESEDDVWSAALCSSEAKSEDWDFVYVSEVLRASNYLPEDNDVFLFLEQQQYLKGNDTSKVSTLQRRLIFDTIHEILNRKRRLPPWKLENAPPLHMIWSEFRRIREREESDSEDLFEVICGLLRKDMNGENEWGECHVEIGDVVLYIERFIFKDLICETIRDLALCKAPRNKVSMLRRKLEFYN</sequence>
<dbReference type="KEGG" id="cam:101500312"/>
<name>A0A1S2XS77_CICAR</name>
<feature type="compositionally biased region" description="Basic and acidic residues" evidence="1">
    <location>
        <begin position="383"/>
        <end position="393"/>
    </location>
</feature>
<dbReference type="GO" id="GO:0051513">
    <property type="term" value="P:regulation of monopolar cell growth"/>
    <property type="evidence" value="ECO:0007669"/>
    <property type="project" value="InterPro"/>
</dbReference>
<feature type="compositionally biased region" description="Polar residues" evidence="1">
    <location>
        <begin position="41"/>
        <end position="63"/>
    </location>
</feature>
<dbReference type="PANTHER" id="PTHR31680:SF12">
    <property type="entry name" value="OS11G0587300 PROTEIN"/>
    <property type="match status" value="1"/>
</dbReference>
<reference evidence="3" key="1">
    <citation type="journal article" date="2013" name="Nat. Biotechnol.">
        <title>Draft genome sequence of chickpea (Cicer arietinum) provides a resource for trait improvement.</title>
        <authorList>
            <person name="Varshney R.K."/>
            <person name="Song C."/>
            <person name="Saxena R.K."/>
            <person name="Azam S."/>
            <person name="Yu S."/>
            <person name="Sharpe A.G."/>
            <person name="Cannon S."/>
            <person name="Baek J."/>
            <person name="Rosen B.D."/>
            <person name="Tar'an B."/>
            <person name="Millan T."/>
            <person name="Zhang X."/>
            <person name="Ramsay L.D."/>
            <person name="Iwata A."/>
            <person name="Wang Y."/>
            <person name="Nelson W."/>
            <person name="Farmer A.D."/>
            <person name="Gaur P.M."/>
            <person name="Soderlund C."/>
            <person name="Penmetsa R.V."/>
            <person name="Xu C."/>
            <person name="Bharti A.K."/>
            <person name="He W."/>
            <person name="Winter P."/>
            <person name="Zhao S."/>
            <person name="Hane J.K."/>
            <person name="Carrasquilla-Garcia N."/>
            <person name="Condie J.A."/>
            <person name="Upadhyaya H.D."/>
            <person name="Luo M.C."/>
            <person name="Thudi M."/>
            <person name="Gowda C.L."/>
            <person name="Singh N.P."/>
            <person name="Lichtenzveig J."/>
            <person name="Gali K.K."/>
            <person name="Rubio J."/>
            <person name="Nadarajan N."/>
            <person name="Dolezel J."/>
            <person name="Bansal K.C."/>
            <person name="Xu X."/>
            <person name="Edwards D."/>
            <person name="Zhang G."/>
            <person name="Kahl G."/>
            <person name="Gil J."/>
            <person name="Singh K.B."/>
            <person name="Datta S.K."/>
            <person name="Jackson S.A."/>
            <person name="Wang J."/>
            <person name="Cook D.R."/>
        </authorList>
    </citation>
    <scope>NUCLEOTIDE SEQUENCE [LARGE SCALE GENOMIC DNA]</scope>
    <source>
        <strain evidence="3">cv. CDC Frontier</strain>
    </source>
</reference>
<dbReference type="AlphaFoldDB" id="A0A1S2XS77"/>
<dbReference type="RefSeq" id="XP_004493729.1">
    <property type="nucleotide sequence ID" value="XM_004493672.3"/>
</dbReference>
<dbReference type="PaxDb" id="3827-XP_004493729.1"/>
<feature type="compositionally biased region" description="Polar residues" evidence="1">
    <location>
        <begin position="326"/>
        <end position="340"/>
    </location>
</feature>
<dbReference type="PANTHER" id="PTHR31680">
    <property type="entry name" value="LONGIFOLIA PROTEIN"/>
    <property type="match status" value="1"/>
</dbReference>
<dbReference type="InterPro" id="IPR025486">
    <property type="entry name" value="DUF4378"/>
</dbReference>
<dbReference type="OrthoDB" id="1929599at2759"/>
<dbReference type="eggNOG" id="ENOG502QWA8">
    <property type="taxonomic scope" value="Eukaryota"/>
</dbReference>
<evidence type="ECO:0000313" key="4">
    <source>
        <dbReference type="RefSeq" id="XP_004493729.1"/>
    </source>
</evidence>
<gene>
    <name evidence="4" type="primary">LOC101500312</name>
</gene>
<feature type="region of interest" description="Disordered" evidence="1">
    <location>
        <begin position="134"/>
        <end position="162"/>
    </location>
</feature>
<dbReference type="InterPro" id="IPR033334">
    <property type="entry name" value="LNG1/2"/>
</dbReference>
<feature type="region of interest" description="Disordered" evidence="1">
    <location>
        <begin position="297"/>
        <end position="406"/>
    </location>
</feature>